<dbReference type="InterPro" id="IPR023799">
    <property type="entry name" value="RbfA_dom_sf"/>
</dbReference>
<dbReference type="HAMAP" id="MF_00003">
    <property type="entry name" value="RbfA"/>
    <property type="match status" value="1"/>
</dbReference>
<dbReference type="Gene3D" id="3.30.300.20">
    <property type="match status" value="1"/>
</dbReference>
<dbReference type="Pfam" id="PF02033">
    <property type="entry name" value="RBFA"/>
    <property type="match status" value="1"/>
</dbReference>
<protein>
    <recommendedName>
        <fullName evidence="3">Ribosome-binding factor A</fullName>
    </recommendedName>
</protein>
<organism evidence="4 5">
    <name type="scientific">Enteractinococcus fodinae</name>
    <dbReference type="NCBI Taxonomy" id="684663"/>
    <lineage>
        <taxon>Bacteria</taxon>
        <taxon>Bacillati</taxon>
        <taxon>Actinomycetota</taxon>
        <taxon>Actinomycetes</taxon>
        <taxon>Micrococcales</taxon>
        <taxon>Micrococcaceae</taxon>
    </lineage>
</organism>
<dbReference type="PANTHER" id="PTHR33515:SF1">
    <property type="entry name" value="RIBOSOME-BINDING FACTOR A, CHLOROPLASTIC-RELATED"/>
    <property type="match status" value="1"/>
</dbReference>
<evidence type="ECO:0000313" key="5">
    <source>
        <dbReference type="Proteomes" id="UP001183794"/>
    </source>
</evidence>
<dbReference type="InterPro" id="IPR015946">
    <property type="entry name" value="KH_dom-like_a/b"/>
</dbReference>
<comment type="caution">
    <text evidence="4">The sequence shown here is derived from an EMBL/GenBank/DDBJ whole genome shotgun (WGS) entry which is preliminary data.</text>
</comment>
<comment type="similarity">
    <text evidence="3">Belongs to the RbfA family.</text>
</comment>
<keyword evidence="1 3" id="KW-0963">Cytoplasm</keyword>
<comment type="subcellular location">
    <subcellularLocation>
        <location evidence="3">Cytoplasm</location>
    </subcellularLocation>
</comment>
<dbReference type="EMBL" id="JAVDYJ010000001">
    <property type="protein sequence ID" value="MDR7347424.1"/>
    <property type="molecule type" value="Genomic_DNA"/>
</dbReference>
<comment type="function">
    <text evidence="3">One of several proteins that assist in the late maturation steps of the functional core of the 30S ribosomal subunit. Associates with free 30S ribosomal subunits (but not with 30S subunits that are part of 70S ribosomes or polysomes). Required for efficient processing of 16S rRNA. May interact with the 5'-terminal helix region of 16S rRNA.</text>
</comment>
<proteinExistence type="inferred from homology"/>
<keyword evidence="5" id="KW-1185">Reference proteome</keyword>
<dbReference type="Proteomes" id="UP001183794">
    <property type="component" value="Unassembled WGS sequence"/>
</dbReference>
<accession>A0ABU2B4U1</accession>
<name>A0ABU2B4U1_9MICC</name>
<evidence type="ECO:0000256" key="1">
    <source>
        <dbReference type="ARBA" id="ARBA00022490"/>
    </source>
</evidence>
<evidence type="ECO:0000313" key="4">
    <source>
        <dbReference type="EMBL" id="MDR7347424.1"/>
    </source>
</evidence>
<dbReference type="SUPFAM" id="SSF89919">
    <property type="entry name" value="Ribosome-binding factor A, RbfA"/>
    <property type="match status" value="1"/>
</dbReference>
<dbReference type="PANTHER" id="PTHR33515">
    <property type="entry name" value="RIBOSOME-BINDING FACTOR A, CHLOROPLASTIC-RELATED"/>
    <property type="match status" value="1"/>
</dbReference>
<dbReference type="InterPro" id="IPR000238">
    <property type="entry name" value="RbfA"/>
</dbReference>
<reference evidence="4 5" key="1">
    <citation type="submission" date="2023-07" db="EMBL/GenBank/DDBJ databases">
        <title>Sequencing the genomes of 1000 actinobacteria strains.</title>
        <authorList>
            <person name="Klenk H.-P."/>
        </authorList>
    </citation>
    <scope>NUCLEOTIDE SEQUENCE [LARGE SCALE GENOMIC DNA]</scope>
    <source>
        <strain evidence="4 5">DSM 22966</strain>
    </source>
</reference>
<comment type="subunit">
    <text evidence="3">Monomer. Binds 30S ribosomal subunits, but not 50S ribosomal subunits or 70S ribosomes.</text>
</comment>
<keyword evidence="2 3" id="KW-0690">Ribosome biogenesis</keyword>
<dbReference type="RefSeq" id="WP_310173593.1">
    <property type="nucleotide sequence ID" value="NZ_BAABHE010000001.1"/>
</dbReference>
<evidence type="ECO:0000256" key="3">
    <source>
        <dbReference type="HAMAP-Rule" id="MF_00003"/>
    </source>
</evidence>
<evidence type="ECO:0000256" key="2">
    <source>
        <dbReference type="ARBA" id="ARBA00022517"/>
    </source>
</evidence>
<sequence length="137" mass="15350">MADHNRAARLAQRIKVLLAEALQKTIKDDRVDNVTITEARVTNDLQQATVYYTVFGDDDTVAAAHEAMEENRGLLRREMGRGLNIRLVPTLELIRDTVPETAAQLEEVLRAARARDAELAAQRESATYAGDEDPYKE</sequence>
<dbReference type="NCBIfam" id="TIGR00082">
    <property type="entry name" value="rbfA"/>
    <property type="match status" value="1"/>
</dbReference>
<gene>
    <name evidence="3" type="primary">rbfA</name>
    <name evidence="4" type="ORF">J2S62_001681</name>
</gene>